<reference evidence="1 2" key="1">
    <citation type="journal article" date="2015" name="Proc. Natl. Acad. Sci. U.S.A.">
        <title>The resurrection genome of Boea hygrometrica: A blueprint for survival of dehydration.</title>
        <authorList>
            <person name="Xiao L."/>
            <person name="Yang G."/>
            <person name="Zhang L."/>
            <person name="Yang X."/>
            <person name="Zhao S."/>
            <person name="Ji Z."/>
            <person name="Zhou Q."/>
            <person name="Hu M."/>
            <person name="Wang Y."/>
            <person name="Chen M."/>
            <person name="Xu Y."/>
            <person name="Jin H."/>
            <person name="Xiao X."/>
            <person name="Hu G."/>
            <person name="Bao F."/>
            <person name="Hu Y."/>
            <person name="Wan P."/>
            <person name="Li L."/>
            <person name="Deng X."/>
            <person name="Kuang T."/>
            <person name="Xiang C."/>
            <person name="Zhu J.K."/>
            <person name="Oliver M.J."/>
            <person name="He Y."/>
        </authorList>
    </citation>
    <scope>NUCLEOTIDE SEQUENCE [LARGE SCALE GENOMIC DNA]</scope>
    <source>
        <strain evidence="2">cv. XS01</strain>
    </source>
</reference>
<accession>A0A2Z7BX56</accession>
<dbReference type="EMBL" id="KV001295">
    <property type="protein sequence ID" value="KZV39213.1"/>
    <property type="molecule type" value="Genomic_DNA"/>
</dbReference>
<sequence>MRYRIESVAVCFWVDSSRLEFNVCVRDLFAWIEICCVEISPAFNVSDQTSPVCCAISDQCVVLQTSPACVARRRFGVLSLFSAKRCFNQFSRALLVVIIAQNQDLSGCRDVLLAFLRTGTYCVAGSCVLVVPLDSSPADSIQQLISLEPTADFIQQLISLERTADFIQQLVSLEPTADFIQQLISLEQTADCLPNALSVIPRGSWGDVARRFTMIRWLVRKCGFGVTHVARRFTMISEPRDICVEKTVLYANHDRLVLAGTISDT</sequence>
<protein>
    <submittedName>
        <fullName evidence="1">Uncharacterized protein</fullName>
    </submittedName>
</protein>
<dbReference type="Proteomes" id="UP000250235">
    <property type="component" value="Unassembled WGS sequence"/>
</dbReference>
<evidence type="ECO:0000313" key="1">
    <source>
        <dbReference type="EMBL" id="KZV39213.1"/>
    </source>
</evidence>
<keyword evidence="2" id="KW-1185">Reference proteome</keyword>
<organism evidence="1 2">
    <name type="scientific">Dorcoceras hygrometricum</name>
    <dbReference type="NCBI Taxonomy" id="472368"/>
    <lineage>
        <taxon>Eukaryota</taxon>
        <taxon>Viridiplantae</taxon>
        <taxon>Streptophyta</taxon>
        <taxon>Embryophyta</taxon>
        <taxon>Tracheophyta</taxon>
        <taxon>Spermatophyta</taxon>
        <taxon>Magnoliopsida</taxon>
        <taxon>eudicotyledons</taxon>
        <taxon>Gunneridae</taxon>
        <taxon>Pentapetalae</taxon>
        <taxon>asterids</taxon>
        <taxon>lamiids</taxon>
        <taxon>Lamiales</taxon>
        <taxon>Gesneriaceae</taxon>
        <taxon>Didymocarpoideae</taxon>
        <taxon>Trichosporeae</taxon>
        <taxon>Loxocarpinae</taxon>
        <taxon>Dorcoceras</taxon>
    </lineage>
</organism>
<gene>
    <name evidence="1" type="ORF">F511_16334</name>
</gene>
<evidence type="ECO:0000313" key="2">
    <source>
        <dbReference type="Proteomes" id="UP000250235"/>
    </source>
</evidence>
<dbReference type="AlphaFoldDB" id="A0A2Z7BX56"/>
<name>A0A2Z7BX56_9LAMI</name>
<proteinExistence type="predicted"/>